<evidence type="ECO:0000259" key="2">
    <source>
        <dbReference type="PROSITE" id="PS51736"/>
    </source>
</evidence>
<evidence type="ECO:0000313" key="4">
    <source>
        <dbReference type="EMBL" id="QSO45944.1"/>
    </source>
</evidence>
<dbReference type="InterPro" id="IPR038109">
    <property type="entry name" value="DNA_bind_recomb_sf"/>
</dbReference>
<dbReference type="SUPFAM" id="SSF53041">
    <property type="entry name" value="Resolvase-like"/>
    <property type="match status" value="1"/>
</dbReference>
<evidence type="ECO:0000313" key="5">
    <source>
        <dbReference type="Proteomes" id="UP000663505"/>
    </source>
</evidence>
<feature type="domain" description="Recombinase" evidence="3">
    <location>
        <begin position="178"/>
        <end position="317"/>
    </location>
</feature>
<dbReference type="InterPro" id="IPR036162">
    <property type="entry name" value="Resolvase-like_N_sf"/>
</dbReference>
<dbReference type="InterPro" id="IPR025827">
    <property type="entry name" value="Zn_ribbon_recom_dom"/>
</dbReference>
<dbReference type="Proteomes" id="UP000663505">
    <property type="component" value="Chromosome"/>
</dbReference>
<accession>A0A9X7VWJ0</accession>
<gene>
    <name evidence="4" type="ORF">JZ786_15545</name>
</gene>
<dbReference type="AlphaFoldDB" id="A0A9X7VWJ0"/>
<dbReference type="PANTHER" id="PTHR30461">
    <property type="entry name" value="DNA-INVERTASE FROM LAMBDOID PROPHAGE"/>
    <property type="match status" value="1"/>
</dbReference>
<dbReference type="PANTHER" id="PTHR30461:SF23">
    <property type="entry name" value="DNA RECOMBINASE-RELATED"/>
    <property type="match status" value="1"/>
</dbReference>
<evidence type="ECO:0000259" key="3">
    <source>
        <dbReference type="PROSITE" id="PS51737"/>
    </source>
</evidence>
<evidence type="ECO:0000256" key="1">
    <source>
        <dbReference type="SAM" id="MobiDB-lite"/>
    </source>
</evidence>
<dbReference type="Gene3D" id="3.90.1750.20">
    <property type="entry name" value="Putative Large Serine Recombinase, Chain B, Domain 2"/>
    <property type="match status" value="1"/>
</dbReference>
<proteinExistence type="predicted"/>
<feature type="compositionally biased region" description="Polar residues" evidence="1">
    <location>
        <begin position="1"/>
        <end position="12"/>
    </location>
</feature>
<dbReference type="Pfam" id="PF13408">
    <property type="entry name" value="Zn_ribbon_recom"/>
    <property type="match status" value="1"/>
</dbReference>
<organism evidence="4 5">
    <name type="scientific">Alicyclobacillus mengziensis</name>
    <dbReference type="NCBI Taxonomy" id="2931921"/>
    <lineage>
        <taxon>Bacteria</taxon>
        <taxon>Bacillati</taxon>
        <taxon>Bacillota</taxon>
        <taxon>Bacilli</taxon>
        <taxon>Bacillales</taxon>
        <taxon>Alicyclobacillaceae</taxon>
        <taxon>Alicyclobacillus</taxon>
    </lineage>
</organism>
<dbReference type="EMBL" id="CP071182">
    <property type="protein sequence ID" value="QSO45944.1"/>
    <property type="molecule type" value="Genomic_DNA"/>
</dbReference>
<dbReference type="GO" id="GO:0003677">
    <property type="term" value="F:DNA binding"/>
    <property type="evidence" value="ECO:0007669"/>
    <property type="project" value="InterPro"/>
</dbReference>
<feature type="region of interest" description="Disordered" evidence="1">
    <location>
        <begin position="1"/>
        <end position="22"/>
    </location>
</feature>
<dbReference type="KEGG" id="afx:JZ786_15545"/>
<feature type="domain" description="Resolvase/invertase-type recombinase catalytic" evidence="2">
    <location>
        <begin position="18"/>
        <end position="170"/>
    </location>
</feature>
<dbReference type="InterPro" id="IPR011109">
    <property type="entry name" value="DNA_bind_recombinase_dom"/>
</dbReference>
<dbReference type="PROSITE" id="PS51736">
    <property type="entry name" value="RECOMBINASES_3"/>
    <property type="match status" value="1"/>
</dbReference>
<dbReference type="Pfam" id="PF07508">
    <property type="entry name" value="Recombinase"/>
    <property type="match status" value="1"/>
</dbReference>
<dbReference type="InterPro" id="IPR050639">
    <property type="entry name" value="SSR_resolvase"/>
</dbReference>
<keyword evidence="5" id="KW-1185">Reference proteome</keyword>
<dbReference type="SMART" id="SM00857">
    <property type="entry name" value="Resolvase"/>
    <property type="match status" value="1"/>
</dbReference>
<dbReference type="CDD" id="cd00338">
    <property type="entry name" value="Ser_Recombinase"/>
    <property type="match status" value="1"/>
</dbReference>
<dbReference type="GO" id="GO:0000150">
    <property type="term" value="F:DNA strand exchange activity"/>
    <property type="evidence" value="ECO:0007669"/>
    <property type="project" value="InterPro"/>
</dbReference>
<sequence>MNRTSASPTVDNNPKRNRTASYIRVSTDYDAQKYSPDHQLAACREYAEDYDLHILDDCVYNDAGSSATEMEHRTEVQRLLKDARQGKFDVVIFTAISRFARDLVDALTMRKTLEKVYGVRIISIEEGYDTAVEGRNSEMVFTVHAMLAANKSQEMSKALKRGLRQSAKRGRHVGNVAPYGYTKTASKKLVPNPVEARVIKDIFEMYLSGKGSRSIAEELNRRSVPTASRARKNQLKMWQASTVNAILHNEVYIGNLISSRWEMVSDFRQSRLANKPVKKQAQREKKDWVIIENAHDPIIDRETFQRVQLVLEQKSTNKGLRRTSNLLAGMMICEECRGAMIVSGHQSQKGRTYKYVVCAATRRIGKSACTNHTSTKYDELLADILQTLSIFARSDEQLEAIQDSMMRYVTAIDDDDDQRIAQLQKELERNQHEQMRNLEAYRSGLFSTTIIEAGQEQLTEEANALNRELQRLKAHDFVKANARMRVREVTDALNVFENWNAHDSFVQKLALQQVIDHISFNGAGDVKVVFTWQAPPTDISQMS</sequence>
<dbReference type="InterPro" id="IPR006119">
    <property type="entry name" value="Resolv_N"/>
</dbReference>
<reference evidence="4 5" key="1">
    <citation type="submission" date="2021-02" db="EMBL/GenBank/DDBJ databases">
        <title>Alicyclobacillus curvatus sp. nov. and Alicyclobacillus mengziensis sp. nov., two acidophilic bacteria isolated from acid mine drainage.</title>
        <authorList>
            <person name="Huang Y."/>
        </authorList>
    </citation>
    <scope>NUCLEOTIDE SEQUENCE [LARGE SCALE GENOMIC DNA]</scope>
    <source>
        <strain evidence="4 5">S30H14</strain>
    </source>
</reference>
<dbReference type="RefSeq" id="WP_206655316.1">
    <property type="nucleotide sequence ID" value="NZ_CP071182.1"/>
</dbReference>
<dbReference type="Gene3D" id="3.40.50.1390">
    <property type="entry name" value="Resolvase, N-terminal catalytic domain"/>
    <property type="match status" value="1"/>
</dbReference>
<name>A0A9X7VWJ0_9BACL</name>
<dbReference type="PROSITE" id="PS51737">
    <property type="entry name" value="RECOMBINASE_DNA_BIND"/>
    <property type="match status" value="1"/>
</dbReference>
<dbReference type="Pfam" id="PF00239">
    <property type="entry name" value="Resolvase"/>
    <property type="match status" value="1"/>
</dbReference>
<protein>
    <submittedName>
        <fullName evidence="4">Recombinase family protein</fullName>
    </submittedName>
</protein>